<evidence type="ECO:0000313" key="17">
    <source>
        <dbReference type="Proteomes" id="UP000186132"/>
    </source>
</evidence>
<evidence type="ECO:0000256" key="10">
    <source>
        <dbReference type="ARBA" id="ARBA00022840"/>
    </source>
</evidence>
<dbReference type="SMART" id="SM00388">
    <property type="entry name" value="HisKA"/>
    <property type="match status" value="1"/>
</dbReference>
<evidence type="ECO:0000256" key="9">
    <source>
        <dbReference type="ARBA" id="ARBA00022777"/>
    </source>
</evidence>
<dbReference type="Gene3D" id="1.20.120.620">
    <property type="entry name" value="Backbone structure of the membrane domain of e. Coli histidine kinase receptor kdpd"/>
    <property type="match status" value="1"/>
</dbReference>
<dbReference type="Gene3D" id="3.40.50.300">
    <property type="entry name" value="P-loop containing nucleotide triphosphate hydrolases"/>
    <property type="match status" value="1"/>
</dbReference>
<dbReference type="GO" id="GO:0005737">
    <property type="term" value="C:cytoplasm"/>
    <property type="evidence" value="ECO:0007669"/>
    <property type="project" value="UniProtKB-ARBA"/>
</dbReference>
<keyword evidence="7 14" id="KW-0812">Transmembrane</keyword>
<keyword evidence="10" id="KW-0067">ATP-binding</keyword>
<dbReference type="EMBL" id="FQVU01000001">
    <property type="protein sequence ID" value="SHF70643.1"/>
    <property type="molecule type" value="Genomic_DNA"/>
</dbReference>
<keyword evidence="6" id="KW-0808">Transferase</keyword>
<dbReference type="InterPro" id="IPR003852">
    <property type="entry name" value="Sig_transdc_His_kinase_KdpD_N"/>
</dbReference>
<evidence type="ECO:0000256" key="5">
    <source>
        <dbReference type="ARBA" id="ARBA00022553"/>
    </source>
</evidence>
<keyword evidence="11 14" id="KW-1133">Transmembrane helix</keyword>
<dbReference type="InterPro" id="IPR003661">
    <property type="entry name" value="HisK_dim/P_dom"/>
</dbReference>
<dbReference type="SUPFAM" id="SSF52402">
    <property type="entry name" value="Adenine nucleotide alpha hydrolases-like"/>
    <property type="match status" value="1"/>
</dbReference>
<keyword evidence="5" id="KW-0597">Phosphoprotein</keyword>
<dbReference type="GO" id="GO:0005886">
    <property type="term" value="C:plasma membrane"/>
    <property type="evidence" value="ECO:0007669"/>
    <property type="project" value="UniProtKB-SubCell"/>
</dbReference>
<evidence type="ECO:0000256" key="2">
    <source>
        <dbReference type="ARBA" id="ARBA00004141"/>
    </source>
</evidence>
<evidence type="ECO:0000256" key="4">
    <source>
        <dbReference type="ARBA" id="ARBA00012438"/>
    </source>
</evidence>
<dbReference type="FunFam" id="3.40.50.300:FF:000483">
    <property type="entry name" value="Sensor histidine kinase KdpD"/>
    <property type="match status" value="1"/>
</dbReference>
<feature type="transmembrane region" description="Helical" evidence="14">
    <location>
        <begin position="391"/>
        <end position="411"/>
    </location>
</feature>
<keyword evidence="9 16" id="KW-0418">Kinase</keyword>
<dbReference type="InterPro" id="IPR038318">
    <property type="entry name" value="KdpD_sf"/>
</dbReference>
<dbReference type="PROSITE" id="PS50109">
    <property type="entry name" value="HIS_KIN"/>
    <property type="match status" value="1"/>
</dbReference>
<sequence length="846" mass="87928">MGQGPGEEERVGRGALRIYLGAAPGVGKTVAMLDEGRRRLERGADVVVAIAETHGRAHTARSLGSLPAVPRRTVTYRGAEFGELDLAALLARRPAVALVDELAHTNVPGSGPHEHRWQDVQAMLDAGIDVISTINVQHLESLHDVVADITGVAQRETVPDRVVRAAEQVELVDMTAEALRRRLAHGNVYPAERVDAALGSYFRVGNLTALRELSLLWLADGVDEGLQRYRAQHGILRPWETRERIVVALTGGPESDTLIRRATRIASRSAGSQLLAVHVARSDGLAARGVTSLAQHRLLVESLGGTYHLVVGDRVPETLVDFAARVDATQLVLGTARRTRLASALTGPGTGAAVSRLAGSVDVHLVPHDRTARGPGRLPRLSRGLTTGRRVAGLLLASVLLPVLTLGGVALRPDVDLAAGMPLYLLVVVVTSLVGGAVPALLCALAAALLLNYYFVEPLHTLAISSAADVVAVAVFVLIAALVSQVVDLAARRSSVAARAGAEAEALSTFAGGLVRGESDPASVLERVRDTFGMDGAALLGRGDDGSVRTVLAAAGWVPGATVADADATVVVDDATTLALRGHALPAADLRVLSAFAAHVVAAYRRRRLADAAAAAAPLAESDRQRTALLNAVGHDLRTPIAAAKTAVSSLRAAEVRWDESQRAEFLATAEDSLDRLTDLVTNLLDLSRLQAGAMVVVPGTIGVDDVVARALDHVDPAGAVRVDVPAELSEARADAGLLERVVANVVANGLRHTAPGTAVLVTGSEHADVVELRVVDRGPGIPAADVTELFRPFRRGGDGSADGVGLGLAIARGFTEAMGGTVAIEPTPGGGATVVIALPRAGGAR</sequence>
<comment type="catalytic activity">
    <reaction evidence="1">
        <text>ATP + protein L-histidine = ADP + protein N-phospho-L-histidine.</text>
        <dbReference type="EC" id="2.7.13.3"/>
    </reaction>
</comment>
<evidence type="ECO:0000256" key="1">
    <source>
        <dbReference type="ARBA" id="ARBA00000085"/>
    </source>
</evidence>
<dbReference type="InterPro" id="IPR052023">
    <property type="entry name" value="Histidine_kinase_KdpD"/>
</dbReference>
<evidence type="ECO:0000256" key="8">
    <source>
        <dbReference type="ARBA" id="ARBA00022741"/>
    </source>
</evidence>
<dbReference type="PANTHER" id="PTHR45569:SF1">
    <property type="entry name" value="SENSOR PROTEIN KDPD"/>
    <property type="match status" value="1"/>
</dbReference>
<dbReference type="Pfam" id="PF02518">
    <property type="entry name" value="HATPase_c"/>
    <property type="match status" value="1"/>
</dbReference>
<dbReference type="Pfam" id="PF00512">
    <property type="entry name" value="HisKA"/>
    <property type="match status" value="1"/>
</dbReference>
<dbReference type="SMART" id="SM00387">
    <property type="entry name" value="HATPase_c"/>
    <property type="match status" value="1"/>
</dbReference>
<dbReference type="Gene3D" id="3.30.565.10">
    <property type="entry name" value="Histidine kinase-like ATPase, C-terminal domain"/>
    <property type="match status" value="1"/>
</dbReference>
<dbReference type="InterPro" id="IPR014729">
    <property type="entry name" value="Rossmann-like_a/b/a_fold"/>
</dbReference>
<dbReference type="PRINTS" id="PR00344">
    <property type="entry name" value="BCTRLSENSOR"/>
</dbReference>
<proteinExistence type="predicted"/>
<feature type="transmembrane region" description="Helical" evidence="14">
    <location>
        <begin position="462"/>
        <end position="483"/>
    </location>
</feature>
<keyword evidence="13 14" id="KW-0472">Membrane</keyword>
<evidence type="ECO:0000259" key="15">
    <source>
        <dbReference type="PROSITE" id="PS50109"/>
    </source>
</evidence>
<accession>A0A1M5DUG4</accession>
<evidence type="ECO:0000256" key="11">
    <source>
        <dbReference type="ARBA" id="ARBA00022989"/>
    </source>
</evidence>
<dbReference type="Gene3D" id="1.10.287.130">
    <property type="match status" value="1"/>
</dbReference>
<dbReference type="SUPFAM" id="SSF47384">
    <property type="entry name" value="Homodimeric domain of signal transducing histidine kinase"/>
    <property type="match status" value="1"/>
</dbReference>
<dbReference type="InterPro" id="IPR025201">
    <property type="entry name" value="KdpD_TM"/>
</dbReference>
<dbReference type="Pfam" id="PF02702">
    <property type="entry name" value="KdpD"/>
    <property type="match status" value="1"/>
</dbReference>
<dbReference type="GO" id="GO:0005524">
    <property type="term" value="F:ATP binding"/>
    <property type="evidence" value="ECO:0007669"/>
    <property type="project" value="UniProtKB-KW"/>
</dbReference>
<dbReference type="InterPro" id="IPR004358">
    <property type="entry name" value="Sig_transdc_His_kin-like_C"/>
</dbReference>
<dbReference type="Proteomes" id="UP000186132">
    <property type="component" value="Unassembled WGS sequence"/>
</dbReference>
<dbReference type="AlphaFoldDB" id="A0A1M5DUG4"/>
<dbReference type="InterPro" id="IPR003594">
    <property type="entry name" value="HATPase_dom"/>
</dbReference>
<reference evidence="16 17" key="1">
    <citation type="submission" date="2016-11" db="EMBL/GenBank/DDBJ databases">
        <authorList>
            <person name="Jaros S."/>
            <person name="Januszkiewicz K."/>
            <person name="Wedrychowicz H."/>
        </authorList>
    </citation>
    <scope>NUCLEOTIDE SEQUENCE [LARGE SCALE GENOMIC DNA]</scope>
    <source>
        <strain evidence="16 17">DSM 45627</strain>
    </source>
</reference>
<evidence type="ECO:0000256" key="13">
    <source>
        <dbReference type="ARBA" id="ARBA00023136"/>
    </source>
</evidence>
<evidence type="ECO:0000256" key="6">
    <source>
        <dbReference type="ARBA" id="ARBA00022679"/>
    </source>
</evidence>
<comment type="subcellular location">
    <subcellularLocation>
        <location evidence="3">Cell membrane</location>
    </subcellularLocation>
    <subcellularLocation>
        <location evidence="2">Membrane</location>
        <topology evidence="2">Multi-pass membrane protein</topology>
    </subcellularLocation>
</comment>
<evidence type="ECO:0000256" key="14">
    <source>
        <dbReference type="SAM" id="Phobius"/>
    </source>
</evidence>
<dbReference type="SUPFAM" id="SSF55874">
    <property type="entry name" value="ATPase domain of HSP90 chaperone/DNA topoisomerase II/histidine kinase"/>
    <property type="match status" value="1"/>
</dbReference>
<evidence type="ECO:0000256" key="12">
    <source>
        <dbReference type="ARBA" id="ARBA00023012"/>
    </source>
</evidence>
<dbReference type="GO" id="GO:0000155">
    <property type="term" value="F:phosphorelay sensor kinase activity"/>
    <property type="evidence" value="ECO:0007669"/>
    <property type="project" value="InterPro"/>
</dbReference>
<dbReference type="Gene3D" id="3.40.50.620">
    <property type="entry name" value="HUPs"/>
    <property type="match status" value="1"/>
</dbReference>
<name>A0A1M5DUG4_9ACTN</name>
<dbReference type="InterPro" id="IPR036890">
    <property type="entry name" value="HATPase_C_sf"/>
</dbReference>
<evidence type="ECO:0000256" key="3">
    <source>
        <dbReference type="ARBA" id="ARBA00004236"/>
    </source>
</evidence>
<dbReference type="Pfam" id="PF13493">
    <property type="entry name" value="DUF4118"/>
    <property type="match status" value="1"/>
</dbReference>
<dbReference type="InterPro" id="IPR005467">
    <property type="entry name" value="His_kinase_dom"/>
</dbReference>
<organism evidence="16 17">
    <name type="scientific">Jatrophihabitans endophyticus</name>
    <dbReference type="NCBI Taxonomy" id="1206085"/>
    <lineage>
        <taxon>Bacteria</taxon>
        <taxon>Bacillati</taxon>
        <taxon>Actinomycetota</taxon>
        <taxon>Actinomycetes</taxon>
        <taxon>Jatrophihabitantales</taxon>
        <taxon>Jatrophihabitantaceae</taxon>
        <taxon>Jatrophihabitans</taxon>
    </lineage>
</organism>
<feature type="domain" description="Histidine kinase" evidence="15">
    <location>
        <begin position="632"/>
        <end position="843"/>
    </location>
</feature>
<dbReference type="STRING" id="1206085.SAMN05443575_0700"/>
<dbReference type="InterPro" id="IPR036097">
    <property type="entry name" value="HisK_dim/P_sf"/>
</dbReference>
<dbReference type="EC" id="2.7.13.3" evidence="4"/>
<dbReference type="InterPro" id="IPR027417">
    <property type="entry name" value="P-loop_NTPase"/>
</dbReference>
<dbReference type="Pfam" id="PF00582">
    <property type="entry name" value="Usp"/>
    <property type="match status" value="1"/>
</dbReference>
<dbReference type="InterPro" id="IPR006016">
    <property type="entry name" value="UspA"/>
</dbReference>
<keyword evidence="8" id="KW-0547">Nucleotide-binding</keyword>
<gene>
    <name evidence="16" type="ORF">SAMN05443575_0700</name>
</gene>
<evidence type="ECO:0000256" key="7">
    <source>
        <dbReference type="ARBA" id="ARBA00022692"/>
    </source>
</evidence>
<dbReference type="PANTHER" id="PTHR45569">
    <property type="entry name" value="SENSOR PROTEIN KDPD"/>
    <property type="match status" value="1"/>
</dbReference>
<keyword evidence="12" id="KW-0902">Two-component regulatory system</keyword>
<dbReference type="CDD" id="cd00082">
    <property type="entry name" value="HisKA"/>
    <property type="match status" value="1"/>
</dbReference>
<evidence type="ECO:0000313" key="16">
    <source>
        <dbReference type="EMBL" id="SHF70643.1"/>
    </source>
</evidence>
<protein>
    <recommendedName>
        <fullName evidence="4">histidine kinase</fullName>
        <ecNumber evidence="4">2.7.13.3</ecNumber>
    </recommendedName>
</protein>
<keyword evidence="17" id="KW-1185">Reference proteome</keyword>
<feature type="transmembrane region" description="Helical" evidence="14">
    <location>
        <begin position="423"/>
        <end position="456"/>
    </location>
</feature>